<reference evidence="6 7" key="1">
    <citation type="submission" date="2018-07" db="EMBL/GenBank/DDBJ databases">
        <title>Genomic Encyclopedia of Type Strains, Phase III (KMG-III): the genomes of soil and plant-associated and newly described type strains.</title>
        <authorList>
            <person name="Whitman W."/>
        </authorList>
    </citation>
    <scope>NUCLEOTIDE SEQUENCE [LARGE SCALE GENOMIC DNA]</scope>
    <source>
        <strain evidence="6 7">CECT 8236</strain>
    </source>
</reference>
<dbReference type="SUPFAM" id="SSF53850">
    <property type="entry name" value="Periplasmic binding protein-like II"/>
    <property type="match status" value="1"/>
</dbReference>
<comment type="caution">
    <text evidence="6">The sequence shown here is derived from an EMBL/GenBank/DDBJ whole genome shotgun (WGS) entry which is preliminary data.</text>
</comment>
<dbReference type="EMBL" id="QRDY01000003">
    <property type="protein sequence ID" value="RED63942.1"/>
    <property type="molecule type" value="Genomic_DNA"/>
</dbReference>
<evidence type="ECO:0000313" key="7">
    <source>
        <dbReference type="Proteomes" id="UP000256869"/>
    </source>
</evidence>
<dbReference type="RefSeq" id="WP_147304149.1">
    <property type="nucleotide sequence ID" value="NZ_QRDY01000003.1"/>
</dbReference>
<dbReference type="GO" id="GO:0000976">
    <property type="term" value="F:transcription cis-regulatory region binding"/>
    <property type="evidence" value="ECO:0007669"/>
    <property type="project" value="TreeGrafter"/>
</dbReference>
<sequence length="306" mass="34416">MNVQQLRAFLSVCTGSTLLETADKLGLKQPTVSFHLRKLEETLDAELWHKNGRGFRPTRIADTLLPYARKIVALVDEAELRVSEHRDKHGGQLRIGASHTPATYLIPPYLAEFRKKHPNLQLLLTVKKAASAIEMLSAHEVDAVIASLPETAEPEGMTVRPLVEDELRLFLSPEHPLAFVDQVTIDQLKSETFLLHEQGTTSRQLSDRWGEQVGLNFHQAMEMGAIETIKEGLKCNMGVAVLPWRSAARDAEAGLLVEKPLPGYRNNRYICLVYRDEEILSPHLRLFIDFIQARLAMEKGSIPMLS</sequence>
<gene>
    <name evidence="6" type="ORF">DFP95_103183</name>
</gene>
<evidence type="ECO:0000256" key="2">
    <source>
        <dbReference type="ARBA" id="ARBA00023015"/>
    </source>
</evidence>
<dbReference type="OrthoDB" id="9785745at2"/>
<feature type="domain" description="HTH lysR-type" evidence="5">
    <location>
        <begin position="1"/>
        <end position="58"/>
    </location>
</feature>
<dbReference type="Pfam" id="PF03466">
    <property type="entry name" value="LysR_substrate"/>
    <property type="match status" value="1"/>
</dbReference>
<evidence type="ECO:0000256" key="3">
    <source>
        <dbReference type="ARBA" id="ARBA00023125"/>
    </source>
</evidence>
<dbReference type="Proteomes" id="UP000256869">
    <property type="component" value="Unassembled WGS sequence"/>
</dbReference>
<accession>A0A3D9IQA8</accession>
<proteinExistence type="inferred from homology"/>
<dbReference type="Gene3D" id="1.10.10.10">
    <property type="entry name" value="Winged helix-like DNA-binding domain superfamily/Winged helix DNA-binding domain"/>
    <property type="match status" value="1"/>
</dbReference>
<evidence type="ECO:0000259" key="5">
    <source>
        <dbReference type="PROSITE" id="PS50931"/>
    </source>
</evidence>
<organism evidence="6 7">
    <name type="scientific">Cohnella lupini</name>
    <dbReference type="NCBI Taxonomy" id="1294267"/>
    <lineage>
        <taxon>Bacteria</taxon>
        <taxon>Bacillati</taxon>
        <taxon>Bacillota</taxon>
        <taxon>Bacilli</taxon>
        <taxon>Bacillales</taxon>
        <taxon>Paenibacillaceae</taxon>
        <taxon>Cohnella</taxon>
    </lineage>
</organism>
<dbReference type="Gene3D" id="3.40.190.290">
    <property type="match status" value="1"/>
</dbReference>
<keyword evidence="2" id="KW-0805">Transcription regulation</keyword>
<dbReference type="InterPro" id="IPR036390">
    <property type="entry name" value="WH_DNA-bd_sf"/>
</dbReference>
<dbReference type="GO" id="GO:0003700">
    <property type="term" value="F:DNA-binding transcription factor activity"/>
    <property type="evidence" value="ECO:0007669"/>
    <property type="project" value="InterPro"/>
</dbReference>
<evidence type="ECO:0000256" key="1">
    <source>
        <dbReference type="ARBA" id="ARBA00009437"/>
    </source>
</evidence>
<dbReference type="SUPFAM" id="SSF46785">
    <property type="entry name" value="Winged helix' DNA-binding domain"/>
    <property type="match status" value="1"/>
</dbReference>
<dbReference type="InterPro" id="IPR000847">
    <property type="entry name" value="LysR_HTH_N"/>
</dbReference>
<dbReference type="Pfam" id="PF00126">
    <property type="entry name" value="HTH_1"/>
    <property type="match status" value="1"/>
</dbReference>
<dbReference type="AlphaFoldDB" id="A0A3D9IQA8"/>
<evidence type="ECO:0000256" key="4">
    <source>
        <dbReference type="ARBA" id="ARBA00023163"/>
    </source>
</evidence>
<dbReference type="PANTHER" id="PTHR30126">
    <property type="entry name" value="HTH-TYPE TRANSCRIPTIONAL REGULATOR"/>
    <property type="match status" value="1"/>
</dbReference>
<protein>
    <submittedName>
        <fullName evidence="6">DNA-binding transcriptional LysR family regulator</fullName>
    </submittedName>
</protein>
<evidence type="ECO:0000313" key="6">
    <source>
        <dbReference type="EMBL" id="RED63942.1"/>
    </source>
</evidence>
<dbReference type="InterPro" id="IPR005119">
    <property type="entry name" value="LysR_subst-bd"/>
</dbReference>
<dbReference type="PANTHER" id="PTHR30126:SF40">
    <property type="entry name" value="HTH-TYPE TRANSCRIPTIONAL REGULATOR GLTR"/>
    <property type="match status" value="1"/>
</dbReference>
<name>A0A3D9IQA8_9BACL</name>
<keyword evidence="7" id="KW-1185">Reference proteome</keyword>
<comment type="similarity">
    <text evidence="1">Belongs to the LysR transcriptional regulatory family.</text>
</comment>
<dbReference type="InterPro" id="IPR036388">
    <property type="entry name" value="WH-like_DNA-bd_sf"/>
</dbReference>
<keyword evidence="4" id="KW-0804">Transcription</keyword>
<keyword evidence="3 6" id="KW-0238">DNA-binding</keyword>
<dbReference type="PROSITE" id="PS50931">
    <property type="entry name" value="HTH_LYSR"/>
    <property type="match status" value="1"/>
</dbReference>